<dbReference type="GO" id="GO:0015562">
    <property type="term" value="F:efflux transmembrane transporter activity"/>
    <property type="evidence" value="ECO:0007669"/>
    <property type="project" value="TreeGrafter"/>
</dbReference>
<dbReference type="NCBIfam" id="TIGR01730">
    <property type="entry name" value="RND_mfp"/>
    <property type="match status" value="1"/>
</dbReference>
<dbReference type="Gene3D" id="2.40.50.100">
    <property type="match status" value="1"/>
</dbReference>
<keyword evidence="5" id="KW-1133">Transmembrane helix</keyword>
<evidence type="ECO:0000313" key="11">
    <source>
        <dbReference type="Proteomes" id="UP000567293"/>
    </source>
</evidence>
<comment type="caution">
    <text evidence="10">The sequence shown here is derived from an EMBL/GenBank/DDBJ whole genome shotgun (WGS) entry which is preliminary data.</text>
</comment>
<feature type="domain" description="Multidrug resistance protein MdtA-like alpha-helical hairpin" evidence="6">
    <location>
        <begin position="121"/>
        <end position="181"/>
    </location>
</feature>
<dbReference type="InterPro" id="IPR058627">
    <property type="entry name" value="MdtA-like_C"/>
</dbReference>
<dbReference type="Pfam" id="PF25876">
    <property type="entry name" value="HH_MFP_RND"/>
    <property type="match status" value="1"/>
</dbReference>
<dbReference type="Gene3D" id="2.40.30.170">
    <property type="match status" value="1"/>
</dbReference>
<keyword evidence="3" id="KW-0813">Transport</keyword>
<accession>A0A7V8SXX2</accession>
<dbReference type="Pfam" id="PF25917">
    <property type="entry name" value="BSH_RND"/>
    <property type="match status" value="1"/>
</dbReference>
<dbReference type="PANTHER" id="PTHR30469">
    <property type="entry name" value="MULTIDRUG RESISTANCE PROTEIN MDTA"/>
    <property type="match status" value="1"/>
</dbReference>
<keyword evidence="11" id="KW-1185">Reference proteome</keyword>
<keyword evidence="5" id="KW-0472">Membrane</keyword>
<keyword evidence="5" id="KW-0812">Transmembrane</keyword>
<comment type="subcellular location">
    <subcellularLocation>
        <location evidence="1">Cell envelope</location>
    </subcellularLocation>
</comment>
<evidence type="ECO:0000259" key="7">
    <source>
        <dbReference type="Pfam" id="PF25917"/>
    </source>
</evidence>
<evidence type="ECO:0000259" key="6">
    <source>
        <dbReference type="Pfam" id="PF25876"/>
    </source>
</evidence>
<evidence type="ECO:0000313" key="10">
    <source>
        <dbReference type="EMBL" id="MBA0086820.1"/>
    </source>
</evidence>
<protein>
    <submittedName>
        <fullName evidence="10">Efflux RND transporter periplasmic adaptor subunit</fullName>
    </submittedName>
</protein>
<evidence type="ECO:0000256" key="3">
    <source>
        <dbReference type="ARBA" id="ARBA00022448"/>
    </source>
</evidence>
<evidence type="ECO:0000259" key="8">
    <source>
        <dbReference type="Pfam" id="PF25954"/>
    </source>
</evidence>
<evidence type="ECO:0000256" key="1">
    <source>
        <dbReference type="ARBA" id="ARBA00004196"/>
    </source>
</evidence>
<evidence type="ECO:0000256" key="5">
    <source>
        <dbReference type="SAM" id="Phobius"/>
    </source>
</evidence>
<feature type="transmembrane region" description="Helical" evidence="5">
    <location>
        <begin position="16"/>
        <end position="36"/>
    </location>
</feature>
<comment type="similarity">
    <text evidence="2">Belongs to the membrane fusion protein (MFP) (TC 8.A.1) family.</text>
</comment>
<feature type="domain" description="CusB-like beta-barrel" evidence="8">
    <location>
        <begin position="236"/>
        <end position="306"/>
    </location>
</feature>
<reference evidence="10" key="1">
    <citation type="submission" date="2020-06" db="EMBL/GenBank/DDBJ databases">
        <title>Legume-microbial interactions unlock mineral nutrients during tropical forest succession.</title>
        <authorList>
            <person name="Epihov D.Z."/>
        </authorList>
    </citation>
    <scope>NUCLEOTIDE SEQUENCE [LARGE SCALE GENOMIC DNA]</scope>
    <source>
        <strain evidence="10">Pan2503</strain>
    </source>
</reference>
<gene>
    <name evidence="10" type="ORF">HRJ53_17705</name>
</gene>
<proteinExistence type="inferred from homology"/>
<dbReference type="Gene3D" id="2.40.420.20">
    <property type="match status" value="1"/>
</dbReference>
<dbReference type="SUPFAM" id="SSF111369">
    <property type="entry name" value="HlyD-like secretion proteins"/>
    <property type="match status" value="1"/>
</dbReference>
<sequence>MDSEQHETHYTKGRRIFTFLFFFVILLVVFGGFTLFERRAQYQALAKETETMAIPTVAVIHPTAEASQEDLVLPGTLQAYVDSPIYARTSGYLQKWYHDIGSRVPKGALLADIDTPEVDQQLSQARADLSTAKANSHLSEITATRYAELIKTDGVSKQEVDNAMGDLEAKRAIVQSSEANVRRLEELESFKHIYAPFSGVITKRNVDIGTLINAGNGGSSQLLFTLAQTDPIRVYLNVPETSAPSVHAGIGAYLELTQYPGQQFEGKVVRTAEAIDTATRTLLTEVDVPNRNGALLPGGYAQVHLRVKVTTARLAVPVNALLFRSEGLRAVVVDANHKIQLRPLTIGRDYGTSLEVLQGLQSSDWLVVNPADSLDEGQEVRVKEIAMNAAPATAPGKSQASAPASKKQ</sequence>
<dbReference type="FunFam" id="2.40.30.170:FF:000010">
    <property type="entry name" value="Efflux RND transporter periplasmic adaptor subunit"/>
    <property type="match status" value="1"/>
</dbReference>
<dbReference type="InterPro" id="IPR058624">
    <property type="entry name" value="MdtA-like_HH"/>
</dbReference>
<dbReference type="Pfam" id="PF25954">
    <property type="entry name" value="Beta-barrel_RND_2"/>
    <property type="match status" value="1"/>
</dbReference>
<dbReference type="EMBL" id="JACDQQ010001690">
    <property type="protein sequence ID" value="MBA0086820.1"/>
    <property type="molecule type" value="Genomic_DNA"/>
</dbReference>
<dbReference type="PANTHER" id="PTHR30469:SF37">
    <property type="entry name" value="RAGD PROTEIN"/>
    <property type="match status" value="1"/>
</dbReference>
<dbReference type="Proteomes" id="UP000567293">
    <property type="component" value="Unassembled WGS sequence"/>
</dbReference>
<dbReference type="InterPro" id="IPR058792">
    <property type="entry name" value="Beta-barrel_RND_2"/>
</dbReference>
<dbReference type="AlphaFoldDB" id="A0A7V8SXX2"/>
<evidence type="ECO:0000256" key="4">
    <source>
        <dbReference type="SAM" id="MobiDB-lite"/>
    </source>
</evidence>
<dbReference type="InterPro" id="IPR006143">
    <property type="entry name" value="RND_pump_MFP"/>
</dbReference>
<dbReference type="InterPro" id="IPR058625">
    <property type="entry name" value="MdtA-like_BSH"/>
</dbReference>
<evidence type="ECO:0000256" key="2">
    <source>
        <dbReference type="ARBA" id="ARBA00009477"/>
    </source>
</evidence>
<feature type="region of interest" description="Disordered" evidence="4">
    <location>
        <begin position="388"/>
        <end position="408"/>
    </location>
</feature>
<organism evidence="10 11">
    <name type="scientific">Candidatus Acidiferrum panamense</name>
    <dbReference type="NCBI Taxonomy" id="2741543"/>
    <lineage>
        <taxon>Bacteria</taxon>
        <taxon>Pseudomonadati</taxon>
        <taxon>Acidobacteriota</taxon>
        <taxon>Terriglobia</taxon>
        <taxon>Candidatus Acidiferrales</taxon>
        <taxon>Candidatus Acidiferrum</taxon>
    </lineage>
</organism>
<evidence type="ECO:0000259" key="9">
    <source>
        <dbReference type="Pfam" id="PF25967"/>
    </source>
</evidence>
<dbReference type="GO" id="GO:1990281">
    <property type="term" value="C:efflux pump complex"/>
    <property type="evidence" value="ECO:0007669"/>
    <property type="project" value="TreeGrafter"/>
</dbReference>
<name>A0A7V8SXX2_9BACT</name>
<feature type="domain" description="Multidrug resistance protein MdtA-like barrel-sandwich hybrid" evidence="7">
    <location>
        <begin position="85"/>
        <end position="216"/>
    </location>
</feature>
<dbReference type="Gene3D" id="1.10.287.470">
    <property type="entry name" value="Helix hairpin bin"/>
    <property type="match status" value="1"/>
</dbReference>
<feature type="domain" description="Multidrug resistance protein MdtA-like C-terminal permuted SH3" evidence="9">
    <location>
        <begin position="315"/>
        <end position="371"/>
    </location>
</feature>
<dbReference type="Pfam" id="PF25967">
    <property type="entry name" value="RND-MFP_C"/>
    <property type="match status" value="1"/>
</dbReference>